<proteinExistence type="predicted"/>
<feature type="compositionally biased region" description="Basic and acidic residues" evidence="1">
    <location>
        <begin position="116"/>
        <end position="125"/>
    </location>
</feature>
<dbReference type="PANTHER" id="PTHR46890">
    <property type="entry name" value="NON-LTR RETROLELEMENT REVERSE TRANSCRIPTASE-LIKE PROTEIN-RELATED"/>
    <property type="match status" value="1"/>
</dbReference>
<evidence type="ECO:0000313" key="3">
    <source>
        <dbReference type="EMBL" id="KAK0587605.1"/>
    </source>
</evidence>
<gene>
    <name evidence="3" type="ORF">LWI29_025660</name>
</gene>
<dbReference type="AlphaFoldDB" id="A0AA39VNU2"/>
<keyword evidence="4" id="KW-1185">Reference proteome</keyword>
<reference evidence="3" key="1">
    <citation type="journal article" date="2022" name="Plant J.">
        <title>Strategies of tolerance reflected in two North American maple genomes.</title>
        <authorList>
            <person name="McEvoy S.L."/>
            <person name="Sezen U.U."/>
            <person name="Trouern-Trend A."/>
            <person name="McMahon S.M."/>
            <person name="Schaberg P.G."/>
            <person name="Yang J."/>
            <person name="Wegrzyn J.L."/>
            <person name="Swenson N.G."/>
        </authorList>
    </citation>
    <scope>NUCLEOTIDE SEQUENCE</scope>
    <source>
        <strain evidence="3">NS2018</strain>
    </source>
</reference>
<organism evidence="3 4">
    <name type="scientific">Acer saccharum</name>
    <name type="common">Sugar maple</name>
    <dbReference type="NCBI Taxonomy" id="4024"/>
    <lineage>
        <taxon>Eukaryota</taxon>
        <taxon>Viridiplantae</taxon>
        <taxon>Streptophyta</taxon>
        <taxon>Embryophyta</taxon>
        <taxon>Tracheophyta</taxon>
        <taxon>Spermatophyta</taxon>
        <taxon>Magnoliopsida</taxon>
        <taxon>eudicotyledons</taxon>
        <taxon>Gunneridae</taxon>
        <taxon>Pentapetalae</taxon>
        <taxon>rosids</taxon>
        <taxon>malvids</taxon>
        <taxon>Sapindales</taxon>
        <taxon>Sapindaceae</taxon>
        <taxon>Hippocastanoideae</taxon>
        <taxon>Acereae</taxon>
        <taxon>Acer</taxon>
    </lineage>
</organism>
<dbReference type="Pfam" id="PF00078">
    <property type="entry name" value="RVT_1"/>
    <property type="match status" value="1"/>
</dbReference>
<feature type="region of interest" description="Disordered" evidence="1">
    <location>
        <begin position="109"/>
        <end position="144"/>
    </location>
</feature>
<name>A0AA39VNU2_ACESA</name>
<accession>A0AA39VNU2</accession>
<protein>
    <recommendedName>
        <fullName evidence="2">Reverse transcriptase domain-containing protein</fullName>
    </recommendedName>
</protein>
<reference evidence="3" key="2">
    <citation type="submission" date="2023-06" db="EMBL/GenBank/DDBJ databases">
        <authorList>
            <person name="Swenson N.G."/>
            <person name="Wegrzyn J.L."/>
            <person name="Mcevoy S.L."/>
        </authorList>
    </citation>
    <scope>NUCLEOTIDE SEQUENCE</scope>
    <source>
        <strain evidence="3">NS2018</strain>
        <tissue evidence="3">Leaf</tissue>
    </source>
</reference>
<feature type="domain" description="Reverse transcriptase" evidence="2">
    <location>
        <begin position="202"/>
        <end position="260"/>
    </location>
</feature>
<dbReference type="InterPro" id="IPR052343">
    <property type="entry name" value="Retrotransposon-Effector_Assoc"/>
</dbReference>
<evidence type="ECO:0000256" key="1">
    <source>
        <dbReference type="SAM" id="MobiDB-lite"/>
    </source>
</evidence>
<evidence type="ECO:0000313" key="4">
    <source>
        <dbReference type="Proteomes" id="UP001168877"/>
    </source>
</evidence>
<dbReference type="Proteomes" id="UP001168877">
    <property type="component" value="Unassembled WGS sequence"/>
</dbReference>
<dbReference type="InterPro" id="IPR000477">
    <property type="entry name" value="RT_dom"/>
</dbReference>
<sequence>MEGQPLSLPHKVPSAGVISILKSSIPINCNIEYSKGEHHSSLPNNGGAGPSSLNTAAIAVVVEDFHRTPQTSSSAAIIDNNGVFLFFFFQKKKNNGVFEGSYLVTPPKNVIGKKKGSTDQDDRAGKPTHVAPRPNQPFSTNGNAEKLASKGEAYPFANVEGQLEDVPSLSNSELHHKKEFFRSGLLLKELNATIIALVPKVPNPLKMKDFRPISCCNTLYKIISKIIANRIKPCLPDIISLSQLAFVAGRSIGDNILIAQELIRNYHKDVGCPKLALKRVLQHEISLKSVILEGIGTLGTKAKIVVLSSLRR</sequence>
<dbReference type="EMBL" id="JAUESC010000382">
    <property type="protein sequence ID" value="KAK0587605.1"/>
    <property type="molecule type" value="Genomic_DNA"/>
</dbReference>
<dbReference type="PANTHER" id="PTHR46890:SF48">
    <property type="entry name" value="RNA-DIRECTED DNA POLYMERASE"/>
    <property type="match status" value="1"/>
</dbReference>
<comment type="caution">
    <text evidence="3">The sequence shown here is derived from an EMBL/GenBank/DDBJ whole genome shotgun (WGS) entry which is preliminary data.</text>
</comment>
<evidence type="ECO:0000259" key="2">
    <source>
        <dbReference type="Pfam" id="PF00078"/>
    </source>
</evidence>